<reference evidence="1" key="2">
    <citation type="journal article" date="2014" name="ISME J.">
        <title>Microbial stratification in low pH oxic and suboxic macroscopic growths along an acid mine drainage.</title>
        <authorList>
            <person name="Mendez-Garcia C."/>
            <person name="Mesa V."/>
            <person name="Sprenger R.R."/>
            <person name="Richter M."/>
            <person name="Diez M.S."/>
            <person name="Solano J."/>
            <person name="Bargiela R."/>
            <person name="Golyshina O.V."/>
            <person name="Manteca A."/>
            <person name="Ramos J.L."/>
            <person name="Gallego J.R."/>
            <person name="Llorente I."/>
            <person name="Martins Dos Santos V.A."/>
            <person name="Jensen O.N."/>
            <person name="Pelaez A.I."/>
            <person name="Sanchez J."/>
            <person name="Ferrer M."/>
        </authorList>
    </citation>
    <scope>NUCLEOTIDE SEQUENCE</scope>
</reference>
<dbReference type="EMBL" id="AUZY01008551">
    <property type="protein sequence ID" value="EQD45594.1"/>
    <property type="molecule type" value="Genomic_DNA"/>
</dbReference>
<dbReference type="AlphaFoldDB" id="T1AY70"/>
<gene>
    <name evidence="1" type="ORF">B1B_13001</name>
</gene>
<accession>T1AY70</accession>
<comment type="caution">
    <text evidence="1">The sequence shown here is derived from an EMBL/GenBank/DDBJ whole genome shotgun (WGS) entry which is preliminary data.</text>
</comment>
<evidence type="ECO:0000313" key="1">
    <source>
        <dbReference type="EMBL" id="EQD45594.1"/>
    </source>
</evidence>
<protein>
    <submittedName>
        <fullName evidence="1">Integrase catalytic region</fullName>
    </submittedName>
</protein>
<name>T1AY70_9ZZZZ</name>
<reference evidence="1" key="1">
    <citation type="submission" date="2013-08" db="EMBL/GenBank/DDBJ databases">
        <authorList>
            <person name="Mendez C."/>
            <person name="Richter M."/>
            <person name="Ferrer M."/>
            <person name="Sanchez J."/>
        </authorList>
    </citation>
    <scope>NUCLEOTIDE SEQUENCE</scope>
</reference>
<feature type="non-terminal residue" evidence="1">
    <location>
        <position position="310"/>
    </location>
</feature>
<sequence>MPTPSFTGDHTMRTADLERVDAQTLYTWPRPNIQQIPRELRRSYIARHKALAAYMGGSSLTVAAKQFNVHRGTLRRLIQLAVALDPSAAPWGFRACIPYFRGDAALDAQPTQEPPQSAAPHSFSTLVRRQPELHRLVTRFDGKLPVGNKRSPAFDRLFADFKRTLKGHEHLYPLNTPDKGRRALLEYLRRARHRIGAALIGEAPPPLPTIARLDQLIGLTPFSRTEFDAHDTDVDWHIEVPTPDGGWTTRKLRKILLLLWVDACSRAILSWILVLGRGYRQYDVMDLHAKGMRPWTPGTLVTPDLCYVSG</sequence>
<proteinExistence type="predicted"/>
<organism evidence="1">
    <name type="scientific">mine drainage metagenome</name>
    <dbReference type="NCBI Taxonomy" id="410659"/>
    <lineage>
        <taxon>unclassified sequences</taxon>
        <taxon>metagenomes</taxon>
        <taxon>ecological metagenomes</taxon>
    </lineage>
</organism>